<evidence type="ECO:0000256" key="1">
    <source>
        <dbReference type="SAM" id="Phobius"/>
    </source>
</evidence>
<feature type="transmembrane region" description="Helical" evidence="1">
    <location>
        <begin position="27"/>
        <end position="47"/>
    </location>
</feature>
<comment type="caution">
    <text evidence="2">The sequence shown here is derived from an EMBL/GenBank/DDBJ whole genome shotgun (WGS) entry which is preliminary data.</text>
</comment>
<dbReference type="Proteomes" id="UP000319449">
    <property type="component" value="Unassembled WGS sequence"/>
</dbReference>
<keyword evidence="3" id="KW-1185">Reference proteome</keyword>
<dbReference type="OrthoDB" id="5397294at2"/>
<evidence type="ECO:0000313" key="2">
    <source>
        <dbReference type="EMBL" id="TWJ32456.1"/>
    </source>
</evidence>
<feature type="transmembrane region" description="Helical" evidence="1">
    <location>
        <begin position="85"/>
        <end position="109"/>
    </location>
</feature>
<keyword evidence="1" id="KW-0812">Transmembrane</keyword>
<proteinExistence type="predicted"/>
<organism evidence="2 3">
    <name type="scientific">Geobacter argillaceus</name>
    <dbReference type="NCBI Taxonomy" id="345631"/>
    <lineage>
        <taxon>Bacteria</taxon>
        <taxon>Pseudomonadati</taxon>
        <taxon>Thermodesulfobacteriota</taxon>
        <taxon>Desulfuromonadia</taxon>
        <taxon>Geobacterales</taxon>
        <taxon>Geobacteraceae</taxon>
        <taxon>Geobacter</taxon>
    </lineage>
</organism>
<keyword evidence="1" id="KW-0472">Membrane</keyword>
<reference evidence="2 3" key="1">
    <citation type="submission" date="2019-07" db="EMBL/GenBank/DDBJ databases">
        <title>Genomic Encyclopedia of Archaeal and Bacterial Type Strains, Phase II (KMG-II): from individual species to whole genera.</title>
        <authorList>
            <person name="Goeker M."/>
        </authorList>
    </citation>
    <scope>NUCLEOTIDE SEQUENCE [LARGE SCALE GENOMIC DNA]</scope>
    <source>
        <strain evidence="2 3">ATCC BAA-1139</strain>
    </source>
</reference>
<keyword evidence="1" id="KW-1133">Transmembrane helix</keyword>
<protein>
    <submittedName>
        <fullName evidence="2">Uncharacterized protein DUF3147</fullName>
    </submittedName>
</protein>
<dbReference type="RefSeq" id="WP_145018823.1">
    <property type="nucleotide sequence ID" value="NZ_VLLN01000004.1"/>
</dbReference>
<evidence type="ECO:0000313" key="3">
    <source>
        <dbReference type="Proteomes" id="UP000319449"/>
    </source>
</evidence>
<gene>
    <name evidence="2" type="ORF">JN12_00896</name>
</gene>
<dbReference type="AlphaFoldDB" id="A0A562WQM6"/>
<accession>A0A562WQM6</accession>
<name>A0A562WQM6_9BACT</name>
<feature type="transmembrane region" description="Helical" evidence="1">
    <location>
        <begin position="59"/>
        <end position="79"/>
    </location>
</feature>
<sequence length="110" mass="12101">MPFLAKLLLTNLVIVTCVQVGRRFPPLAGLIATMPITTLAVLLWLHSDNPGNTRLLADYAKGSLWGIIPTFLFFAAAWFCLRRGLTLPLTLAAGFTVWLAGAVVHQWLVR</sequence>
<dbReference type="EMBL" id="VLLN01000004">
    <property type="protein sequence ID" value="TWJ32456.1"/>
    <property type="molecule type" value="Genomic_DNA"/>
</dbReference>